<comment type="pathway">
    <text evidence="2">Amino-acid biosynthesis; L-tyrosine biosynthesis; (4-hydroxyphenyl)pyruvate from prephenate (NADP(+) route): step 1/1.</text>
</comment>
<evidence type="ECO:0000259" key="3">
    <source>
        <dbReference type="PROSITE" id="PS51176"/>
    </source>
</evidence>
<comment type="catalytic activity">
    <reaction evidence="2">
        <text>prephenate + NADP(+) = 3-(4-hydroxyphenyl)pyruvate + CO2 + NADPH</text>
        <dbReference type="Rhea" id="RHEA:21640"/>
        <dbReference type="ChEBI" id="CHEBI:16526"/>
        <dbReference type="ChEBI" id="CHEBI:29934"/>
        <dbReference type="ChEBI" id="CHEBI:36242"/>
        <dbReference type="ChEBI" id="CHEBI:57783"/>
        <dbReference type="ChEBI" id="CHEBI:58349"/>
        <dbReference type="EC" id="1.3.1.13"/>
    </reaction>
</comment>
<gene>
    <name evidence="4" type="ORF">KLLA0_E24729g</name>
</gene>
<sequence length="445" mass="50395">MIGTDEQIAKWKHEKTIGIIGLGDMGLLYATRFSKAGWRVICCDRPEFYEELKEKYSSESFNVVENGTLVSRASDYIIYSVEAENIENIVKMYGAASKVGSIVGGQTSCKNAEINAFEKYLPSDCEIVSVHSLHGPKVNTEGQPLVLINHRTKSQESFDLVESLMSCLKSQHVYLSYEEHDKITADTQAVTHAAFLSMGVAWYKIRIYPWTLGVNKWHGSLENVKVNISLRIYSNKWHVYAGLALTNPAAHKQITQYAKSATELFTLFVEGKKDELTKRLQVAKDFVFGNHNGLLLLHDLALDDYSLSKHEKGEDNEVIPNSHLSLLAIVDSWYQLGIDPYDHMICSTPLFRIFLGVSEYLFLTDGLLEQTIDAAINVPEFRADDMEFVIAARSWSNIVSFGNFELYKRQFEEVQQFFTPMFPEANAIGNEMIKTILEHSKSKNL</sequence>
<keyword evidence="2" id="KW-0057">Aromatic amino acid biosynthesis</keyword>
<evidence type="ECO:0000256" key="1">
    <source>
        <dbReference type="ARBA" id="ARBA00023002"/>
    </source>
</evidence>
<dbReference type="InParanoid" id="Q6CLX3"/>
<name>Q6CLX3_KLULA</name>
<feature type="domain" description="Prephenate/arogenate dehydrogenase" evidence="3">
    <location>
        <begin position="15"/>
        <end position="298"/>
    </location>
</feature>
<dbReference type="GO" id="GO:0006571">
    <property type="term" value="P:tyrosine biosynthetic process"/>
    <property type="evidence" value="ECO:0007669"/>
    <property type="project" value="UniProtKB-UniRule"/>
</dbReference>
<dbReference type="FunFam" id="3.40.50.720:FF:000339">
    <property type="entry name" value="Prephenate dehydrogenase [NADP(+)]"/>
    <property type="match status" value="1"/>
</dbReference>
<protein>
    <recommendedName>
        <fullName evidence="2">Prephenate dehydrogenase [NADP(+)]</fullName>
        <shortName evidence="2">PRDH</shortName>
        <ecNumber evidence="2">1.3.1.13</ecNumber>
    </recommendedName>
</protein>
<dbReference type="AlphaFoldDB" id="Q6CLX3"/>
<dbReference type="Gene3D" id="3.40.50.720">
    <property type="entry name" value="NAD(P)-binding Rossmann-like Domain"/>
    <property type="match status" value="1"/>
</dbReference>
<dbReference type="Pfam" id="PF03807">
    <property type="entry name" value="F420_oxidored"/>
    <property type="match status" value="1"/>
</dbReference>
<dbReference type="Proteomes" id="UP000000598">
    <property type="component" value="Chromosome E"/>
</dbReference>
<proteinExistence type="inferred from homology"/>
<dbReference type="STRING" id="284590.Q6CLX3"/>
<dbReference type="InterPro" id="IPR003099">
    <property type="entry name" value="Prephen_DH"/>
</dbReference>
<dbReference type="SUPFAM" id="SSF51735">
    <property type="entry name" value="NAD(P)-binding Rossmann-fold domains"/>
    <property type="match status" value="1"/>
</dbReference>
<keyword evidence="2" id="KW-0028">Amino-acid biosynthesis</keyword>
<dbReference type="FunCoup" id="Q6CLX3">
    <property type="interactions" value="259"/>
</dbReference>
<evidence type="ECO:0000313" key="4">
    <source>
        <dbReference type="EMBL" id="CAH00153.1"/>
    </source>
</evidence>
<keyword evidence="5" id="KW-1185">Reference proteome</keyword>
<dbReference type="GO" id="GO:0004665">
    <property type="term" value="F:prephenate dehydrogenase (NADP+) activity"/>
    <property type="evidence" value="ECO:0007669"/>
    <property type="project" value="UniProtKB-UniRule"/>
</dbReference>
<keyword evidence="2" id="KW-0521">NADP</keyword>
<evidence type="ECO:0000256" key="2">
    <source>
        <dbReference type="PIRNR" id="PIRNR036510"/>
    </source>
</evidence>
<dbReference type="OMA" id="WRVNACD"/>
<dbReference type="InterPro" id="IPR050812">
    <property type="entry name" value="Preph/Arog_dehydrog"/>
</dbReference>
<dbReference type="InterPro" id="IPR036291">
    <property type="entry name" value="NAD(P)-bd_dom_sf"/>
</dbReference>
<dbReference type="FunFam" id="1.10.3660.10:FF:000002">
    <property type="entry name" value="Prephenate dehydrogenase [NADP(+)]"/>
    <property type="match status" value="1"/>
</dbReference>
<dbReference type="PANTHER" id="PTHR21363">
    <property type="entry name" value="PREPHENATE DEHYDROGENASE"/>
    <property type="match status" value="1"/>
</dbReference>
<dbReference type="eggNOG" id="KOG2380">
    <property type="taxonomic scope" value="Eukaryota"/>
</dbReference>
<organism evidence="4 5">
    <name type="scientific">Kluyveromyces lactis (strain ATCC 8585 / CBS 2359 / DSM 70799 / NBRC 1267 / NRRL Y-1140 / WM37)</name>
    <name type="common">Yeast</name>
    <name type="synonym">Candida sphaerica</name>
    <dbReference type="NCBI Taxonomy" id="284590"/>
    <lineage>
        <taxon>Eukaryota</taxon>
        <taxon>Fungi</taxon>
        <taxon>Dikarya</taxon>
        <taxon>Ascomycota</taxon>
        <taxon>Saccharomycotina</taxon>
        <taxon>Saccharomycetes</taxon>
        <taxon>Saccharomycetales</taxon>
        <taxon>Saccharomycetaceae</taxon>
        <taxon>Kluyveromyces</taxon>
    </lineage>
</organism>
<dbReference type="SUPFAM" id="SSF48179">
    <property type="entry name" value="6-phosphogluconate dehydrogenase C-terminal domain-like"/>
    <property type="match status" value="2"/>
</dbReference>
<dbReference type="EC" id="1.3.1.13" evidence="2"/>
<dbReference type="PANTHER" id="PTHR21363:SF0">
    <property type="entry name" value="PREPHENATE DEHYDROGENASE [NADP(+)]"/>
    <property type="match status" value="1"/>
</dbReference>
<evidence type="ECO:0000313" key="5">
    <source>
        <dbReference type="Proteomes" id="UP000000598"/>
    </source>
</evidence>
<accession>Q6CLX3</accession>
<dbReference type="PaxDb" id="284590-Q6CLX3"/>
<dbReference type="InterPro" id="IPR012385">
    <property type="entry name" value="Prephenate_DH_fun"/>
</dbReference>
<dbReference type="KEGG" id="kla:KLLA0_E24729g"/>
<dbReference type="UniPathway" id="UPA00122">
    <property type="reaction ID" value="UER00962"/>
</dbReference>
<comment type="similarity">
    <text evidence="2">Belongs to the prephenate/arogenate dehydrogenase family.</text>
</comment>
<dbReference type="GO" id="GO:0008977">
    <property type="term" value="F:prephenate dehydrogenase (NAD+) activity"/>
    <property type="evidence" value="ECO:0007669"/>
    <property type="project" value="InterPro"/>
</dbReference>
<dbReference type="GO" id="GO:0070403">
    <property type="term" value="F:NAD+ binding"/>
    <property type="evidence" value="ECO:0007669"/>
    <property type="project" value="TreeGrafter"/>
</dbReference>
<dbReference type="HOGENOM" id="CLU_031403_1_0_1"/>
<dbReference type="Gene3D" id="1.10.3660.10">
    <property type="entry name" value="6-phosphogluconate dehydrogenase C-terminal like domain"/>
    <property type="match status" value="2"/>
</dbReference>
<dbReference type="EMBL" id="CR382125">
    <property type="protein sequence ID" value="CAH00153.1"/>
    <property type="molecule type" value="Genomic_DNA"/>
</dbReference>
<dbReference type="InterPro" id="IPR008927">
    <property type="entry name" value="6-PGluconate_DH-like_C_sf"/>
</dbReference>
<dbReference type="PROSITE" id="PS51176">
    <property type="entry name" value="PDH_ADH"/>
    <property type="match status" value="1"/>
</dbReference>
<keyword evidence="1 2" id="KW-0560">Oxidoreductase</keyword>
<dbReference type="PIRSF" id="PIRSF036510">
    <property type="entry name" value="PDH_fung"/>
    <property type="match status" value="1"/>
</dbReference>
<reference evidence="4 5" key="1">
    <citation type="journal article" date="2004" name="Nature">
        <title>Genome evolution in yeasts.</title>
        <authorList>
            <consortium name="Genolevures"/>
            <person name="Dujon B."/>
            <person name="Sherman D."/>
            <person name="Fischer G."/>
            <person name="Durrens P."/>
            <person name="Casaregola S."/>
            <person name="Lafontaine I."/>
            <person name="de Montigny J."/>
            <person name="Marck C."/>
            <person name="Neuveglise C."/>
            <person name="Talla E."/>
            <person name="Goffard N."/>
            <person name="Frangeul L."/>
            <person name="Aigle M."/>
            <person name="Anthouard V."/>
            <person name="Babour A."/>
            <person name="Barbe V."/>
            <person name="Barnay S."/>
            <person name="Blanchin S."/>
            <person name="Beckerich J.M."/>
            <person name="Beyne E."/>
            <person name="Bleykasten C."/>
            <person name="Boisrame A."/>
            <person name="Boyer J."/>
            <person name="Cattolico L."/>
            <person name="Confanioleri F."/>
            <person name="de Daruvar A."/>
            <person name="Despons L."/>
            <person name="Fabre E."/>
            <person name="Fairhead C."/>
            <person name="Ferry-Dumazet H."/>
            <person name="Groppi A."/>
            <person name="Hantraye F."/>
            <person name="Hennequin C."/>
            <person name="Jauniaux N."/>
            <person name="Joyet P."/>
            <person name="Kachouri R."/>
            <person name="Kerrest A."/>
            <person name="Koszul R."/>
            <person name="Lemaire M."/>
            <person name="Lesur I."/>
            <person name="Ma L."/>
            <person name="Muller H."/>
            <person name="Nicaud J.M."/>
            <person name="Nikolski M."/>
            <person name="Oztas S."/>
            <person name="Ozier-Kalogeropoulos O."/>
            <person name="Pellenz S."/>
            <person name="Potier S."/>
            <person name="Richard G.F."/>
            <person name="Straub M.L."/>
            <person name="Suleau A."/>
            <person name="Swennene D."/>
            <person name="Tekaia F."/>
            <person name="Wesolowski-Louvel M."/>
            <person name="Westhof E."/>
            <person name="Wirth B."/>
            <person name="Zeniou-Meyer M."/>
            <person name="Zivanovic I."/>
            <person name="Bolotin-Fukuhara M."/>
            <person name="Thierry A."/>
            <person name="Bouchier C."/>
            <person name="Caudron B."/>
            <person name="Scarpelli C."/>
            <person name="Gaillardin C."/>
            <person name="Weissenbach J."/>
            <person name="Wincker P."/>
            <person name="Souciet J.L."/>
        </authorList>
    </citation>
    <scope>NUCLEOTIDE SEQUENCE [LARGE SCALE GENOMIC DNA]</scope>
    <source>
        <strain evidence="5">ATCC 8585 / CBS 2359 / DSM 70799 / NBRC 1267 / NRRL Y-1140 / WM37</strain>
    </source>
</reference>
<keyword evidence="2" id="KW-0827">Tyrosine biosynthesis</keyword>
<dbReference type="InterPro" id="IPR028939">
    <property type="entry name" value="P5C_Rdtase_cat_N"/>
</dbReference>